<dbReference type="Gene3D" id="1.10.10.10">
    <property type="entry name" value="Winged helix-like DNA-binding domain superfamily/Winged helix DNA-binding domain"/>
    <property type="match status" value="1"/>
</dbReference>
<dbReference type="InterPro" id="IPR000525">
    <property type="entry name" value="Initiator_Rep_WH1"/>
</dbReference>
<gene>
    <name evidence="3" type="ORF">SAMN06295970_13324</name>
</gene>
<feature type="domain" description="Initiator Rep protein WH1" evidence="2">
    <location>
        <begin position="43"/>
        <end position="189"/>
    </location>
</feature>
<evidence type="ECO:0000313" key="3">
    <source>
        <dbReference type="EMBL" id="SMP79920.1"/>
    </source>
</evidence>
<dbReference type="Proteomes" id="UP001158049">
    <property type="component" value="Unassembled WGS sequence"/>
</dbReference>
<evidence type="ECO:0000259" key="2">
    <source>
        <dbReference type="Pfam" id="PF01051"/>
    </source>
</evidence>
<dbReference type="EMBL" id="FXUL01000033">
    <property type="protein sequence ID" value="SMP79920.1"/>
    <property type="molecule type" value="Genomic_DNA"/>
</dbReference>
<comment type="caution">
    <text evidence="3">The sequence shown here is derived from an EMBL/GenBank/DDBJ whole genome shotgun (WGS) entry which is preliminary data.</text>
</comment>
<dbReference type="RefSeq" id="WP_283445367.1">
    <property type="nucleotide sequence ID" value="NZ_FXUL01000033.1"/>
</dbReference>
<keyword evidence="4" id="KW-1185">Reference proteome</keyword>
<protein>
    <submittedName>
        <fullName evidence="3">Initiator Replication protein</fullName>
    </submittedName>
</protein>
<evidence type="ECO:0000313" key="4">
    <source>
        <dbReference type="Proteomes" id="UP001158049"/>
    </source>
</evidence>
<evidence type="ECO:0000256" key="1">
    <source>
        <dbReference type="ARBA" id="ARBA00038283"/>
    </source>
</evidence>
<organism evidence="3 4">
    <name type="scientific">Noviherbaspirillum suwonense</name>
    <dbReference type="NCBI Taxonomy" id="1224511"/>
    <lineage>
        <taxon>Bacteria</taxon>
        <taxon>Pseudomonadati</taxon>
        <taxon>Pseudomonadota</taxon>
        <taxon>Betaproteobacteria</taxon>
        <taxon>Burkholderiales</taxon>
        <taxon>Oxalobacteraceae</taxon>
        <taxon>Noviherbaspirillum</taxon>
    </lineage>
</organism>
<sequence length="449" mass="50623">MATVKRAKKKATTTAVAIADQPELLTSEFRKANDAIGFRVVEGKFSLLSRRIYNAFIFRAQEVGKTGVEAPADVPGFEEYYWIRMSDLCANTEYTSRDYEFFKEHAEALQNIKVEATSDKMWASERLLAGLTIFNTSGLRNKGGTVYIGFAFPPQVREKVLKPDTYTKLSLYYQAVLRSAHSLALYEVCRRYATSPSHLTNRDSWQEWYHVLSGNSIKDVVLPEYKYFKRDMILKALAEINSVTDIDVELIETKKGRKVEDIQFRVQLKAQASLLETGAAIVIDSSIIERMLRLGISEADAKEYYSNHEEKALLATIDFVEKRIRKGPNVDAPAGYFRTALQKGFATTAPVAQPLDKPKQPSKPRKGFRERFIAARNQEALRYYAELSAQEQTALYAEFSSDADRSLRPHLKKGLNSPLISAAFGGWLASRTWGEVTDAAVLDFAELEG</sequence>
<dbReference type="InterPro" id="IPR036390">
    <property type="entry name" value="WH_DNA-bd_sf"/>
</dbReference>
<name>A0ABY1QTZ1_9BURK</name>
<dbReference type="SUPFAM" id="SSF46785">
    <property type="entry name" value="Winged helix' DNA-binding domain"/>
    <property type="match status" value="1"/>
</dbReference>
<accession>A0ABY1QTZ1</accession>
<dbReference type="Pfam" id="PF01051">
    <property type="entry name" value="Rep3_N"/>
    <property type="match status" value="1"/>
</dbReference>
<dbReference type="InterPro" id="IPR036388">
    <property type="entry name" value="WH-like_DNA-bd_sf"/>
</dbReference>
<proteinExistence type="inferred from homology"/>
<comment type="similarity">
    <text evidence="1">Belongs to the initiator RepB protein family.</text>
</comment>
<reference evidence="3 4" key="1">
    <citation type="submission" date="2017-05" db="EMBL/GenBank/DDBJ databases">
        <authorList>
            <person name="Varghese N."/>
            <person name="Submissions S."/>
        </authorList>
    </citation>
    <scope>NUCLEOTIDE SEQUENCE [LARGE SCALE GENOMIC DNA]</scope>
    <source>
        <strain evidence="3 4">DSM 26001</strain>
    </source>
</reference>
<dbReference type="Pfam" id="PF21205">
    <property type="entry name" value="Rep3_C"/>
    <property type="match status" value="1"/>
</dbReference>